<name>A0A9X1FS39_9RHOB</name>
<dbReference type="InterPro" id="IPR000297">
    <property type="entry name" value="PPIase_PpiC"/>
</dbReference>
<dbReference type="Proteomes" id="UP001138661">
    <property type="component" value="Unassembled WGS sequence"/>
</dbReference>
<sequence>MQKHLKILATAALMASIASQVWAQDDAAAEPVTAQTVVATVNGVEIKLGHMIAARASLPQQYQELADDVLYDGILEQLVQQSALAQKFEGDLPPRVAMSLDNEKRSLIAAEVVEAVLAEAVTEDAVQELYDRQYGDIDPEEEYNASHILVETEEEALAVKETIDGGADFAATAREKSTGPSGPGGGELGWFGAGMMVPTFEAATIALSVGEVSAPVQTQFGWHIIKLNDTRKAAIPTIEEVRGDLTNEIRQMAAQQAITEAADAADVQLPADQEIDPAVLKQIDLLE</sequence>
<proteinExistence type="inferred from homology"/>
<dbReference type="GO" id="GO:0003755">
    <property type="term" value="F:peptidyl-prolyl cis-trans isomerase activity"/>
    <property type="evidence" value="ECO:0007669"/>
    <property type="project" value="UniProtKB-KW"/>
</dbReference>
<keyword evidence="4 5" id="KW-0697">Rotamase</keyword>
<protein>
    <recommendedName>
        <fullName evidence="3">peptidylprolyl isomerase</fullName>
        <ecNumber evidence="3">5.2.1.8</ecNumber>
    </recommendedName>
</protein>
<dbReference type="RefSeq" id="WP_219498779.1">
    <property type="nucleotide sequence ID" value="NZ_JAHXDN010000001.1"/>
</dbReference>
<feature type="chain" id="PRO_5040892041" description="peptidylprolyl isomerase" evidence="6">
    <location>
        <begin position="24"/>
        <end position="287"/>
    </location>
</feature>
<evidence type="ECO:0000256" key="3">
    <source>
        <dbReference type="ARBA" id="ARBA00013194"/>
    </source>
</evidence>
<dbReference type="PANTHER" id="PTHR47245">
    <property type="entry name" value="PEPTIDYLPROLYL ISOMERASE"/>
    <property type="match status" value="1"/>
</dbReference>
<keyword evidence="9" id="KW-1185">Reference proteome</keyword>
<dbReference type="EC" id="5.2.1.8" evidence="3"/>
<evidence type="ECO:0000313" key="9">
    <source>
        <dbReference type="Proteomes" id="UP001138661"/>
    </source>
</evidence>
<dbReference type="PANTHER" id="PTHR47245:SF2">
    <property type="entry name" value="PEPTIDYL-PROLYL CIS-TRANS ISOMERASE HP_0175-RELATED"/>
    <property type="match status" value="1"/>
</dbReference>
<dbReference type="InterPro" id="IPR050245">
    <property type="entry name" value="PrsA_foldase"/>
</dbReference>
<comment type="caution">
    <text evidence="8">The sequence shown here is derived from an EMBL/GenBank/DDBJ whole genome shotgun (WGS) entry which is preliminary data.</text>
</comment>
<evidence type="ECO:0000259" key="7">
    <source>
        <dbReference type="PROSITE" id="PS50198"/>
    </source>
</evidence>
<feature type="domain" description="PpiC" evidence="7">
    <location>
        <begin position="140"/>
        <end position="229"/>
    </location>
</feature>
<comment type="catalytic activity">
    <reaction evidence="1">
        <text>[protein]-peptidylproline (omega=180) = [protein]-peptidylproline (omega=0)</text>
        <dbReference type="Rhea" id="RHEA:16237"/>
        <dbReference type="Rhea" id="RHEA-COMP:10747"/>
        <dbReference type="Rhea" id="RHEA-COMP:10748"/>
        <dbReference type="ChEBI" id="CHEBI:83833"/>
        <dbReference type="ChEBI" id="CHEBI:83834"/>
        <dbReference type="EC" id="5.2.1.8"/>
    </reaction>
</comment>
<organism evidence="8 9">
    <name type="scientific">Roseobacter insulae</name>
    <dbReference type="NCBI Taxonomy" id="2859783"/>
    <lineage>
        <taxon>Bacteria</taxon>
        <taxon>Pseudomonadati</taxon>
        <taxon>Pseudomonadota</taxon>
        <taxon>Alphaproteobacteria</taxon>
        <taxon>Rhodobacterales</taxon>
        <taxon>Roseobacteraceae</taxon>
        <taxon>Roseobacter</taxon>
    </lineage>
</organism>
<feature type="signal peptide" evidence="6">
    <location>
        <begin position="1"/>
        <end position="23"/>
    </location>
</feature>
<dbReference type="EMBL" id="JAHXDN010000001">
    <property type="protein sequence ID" value="MBW4706764.1"/>
    <property type="molecule type" value="Genomic_DNA"/>
</dbReference>
<comment type="similarity">
    <text evidence="2">Belongs to the PpiC/parvulin rotamase family.</text>
</comment>
<evidence type="ECO:0000256" key="6">
    <source>
        <dbReference type="SAM" id="SignalP"/>
    </source>
</evidence>
<reference evidence="8" key="1">
    <citation type="submission" date="2021-07" db="EMBL/GenBank/DDBJ databases">
        <title>Roseobacter insulae sp. nov., isolated from a tidal flat.</title>
        <authorList>
            <person name="Park S."/>
            <person name="Yoon J.-H."/>
        </authorList>
    </citation>
    <scope>NUCLEOTIDE SEQUENCE</scope>
    <source>
        <strain evidence="8">YSTF-M11</strain>
    </source>
</reference>
<keyword evidence="5 8" id="KW-0413">Isomerase</keyword>
<evidence type="ECO:0000256" key="4">
    <source>
        <dbReference type="ARBA" id="ARBA00023110"/>
    </source>
</evidence>
<keyword evidence="6" id="KW-0732">Signal</keyword>
<dbReference type="PROSITE" id="PS50198">
    <property type="entry name" value="PPIC_PPIASE_2"/>
    <property type="match status" value="1"/>
</dbReference>
<accession>A0A9X1FS39</accession>
<evidence type="ECO:0000256" key="2">
    <source>
        <dbReference type="ARBA" id="ARBA00007656"/>
    </source>
</evidence>
<dbReference type="AlphaFoldDB" id="A0A9X1FS39"/>
<evidence type="ECO:0000313" key="8">
    <source>
        <dbReference type="EMBL" id="MBW4706764.1"/>
    </source>
</evidence>
<evidence type="ECO:0000256" key="1">
    <source>
        <dbReference type="ARBA" id="ARBA00000971"/>
    </source>
</evidence>
<dbReference type="Pfam" id="PF00639">
    <property type="entry name" value="Rotamase"/>
    <property type="match status" value="1"/>
</dbReference>
<gene>
    <name evidence="8" type="ORF">KX928_03080</name>
</gene>
<evidence type="ECO:0000256" key="5">
    <source>
        <dbReference type="PROSITE-ProRule" id="PRU00278"/>
    </source>
</evidence>